<sequence>MFFPPQHPRNHPGSYERSDFMFPAQQPRGANRRGFSDRRIPAERINKGVEGLSKTLGNVEQVLKVVQSAAPIVQEYGPMVKNLPAMYRMMKAIKEIEDSPDQEAETDTKSFSKQDAVYDEPSSKERRKTDRTTDRRNRGESTPRLFI</sequence>
<accession>A0ABV7CR44</accession>
<dbReference type="Proteomes" id="UP001595279">
    <property type="component" value="Unassembled WGS sequence"/>
</dbReference>
<feature type="region of interest" description="Disordered" evidence="1">
    <location>
        <begin position="1"/>
        <end position="41"/>
    </location>
</feature>
<evidence type="ECO:0000256" key="1">
    <source>
        <dbReference type="SAM" id="MobiDB-lite"/>
    </source>
</evidence>
<reference evidence="3" key="1">
    <citation type="journal article" date="2019" name="Int. J. Syst. Evol. Microbiol.">
        <title>The Global Catalogue of Microorganisms (GCM) 10K type strain sequencing project: providing services to taxonomists for standard genome sequencing and annotation.</title>
        <authorList>
            <consortium name="The Broad Institute Genomics Platform"/>
            <consortium name="The Broad Institute Genome Sequencing Center for Infectious Disease"/>
            <person name="Wu L."/>
            <person name="Ma J."/>
        </authorList>
    </citation>
    <scope>NUCLEOTIDE SEQUENCE [LARGE SCALE GENOMIC DNA]</scope>
    <source>
        <strain evidence="3">KCTC 13128</strain>
    </source>
</reference>
<evidence type="ECO:0000313" key="3">
    <source>
        <dbReference type="Proteomes" id="UP001595279"/>
    </source>
</evidence>
<proteinExistence type="predicted"/>
<dbReference type="Pfam" id="PF14181">
    <property type="entry name" value="YqfQ"/>
    <property type="match status" value="1"/>
</dbReference>
<name>A0ABV7CR44_9BACI</name>
<dbReference type="EMBL" id="JBHRSA010000004">
    <property type="protein sequence ID" value="MFC3038884.1"/>
    <property type="molecule type" value="Genomic_DNA"/>
</dbReference>
<evidence type="ECO:0000313" key="2">
    <source>
        <dbReference type="EMBL" id="MFC3038884.1"/>
    </source>
</evidence>
<feature type="region of interest" description="Disordered" evidence="1">
    <location>
        <begin position="97"/>
        <end position="147"/>
    </location>
</feature>
<protein>
    <submittedName>
        <fullName evidence="2">VrrA/YqfQ family protein</fullName>
    </submittedName>
</protein>
<keyword evidence="3" id="KW-1185">Reference proteome</keyword>
<comment type="caution">
    <text evidence="2">The sequence shown here is derived from an EMBL/GenBank/DDBJ whole genome shotgun (WGS) entry which is preliminary data.</text>
</comment>
<dbReference type="RefSeq" id="WP_390267217.1">
    <property type="nucleotide sequence ID" value="NZ_JBHRSA010000004.1"/>
</dbReference>
<gene>
    <name evidence="2" type="primary">vrrA</name>
    <name evidence="2" type="ORF">ACFOGI_01285</name>
</gene>
<organism evidence="2 3">
    <name type="scientific">Virgibacillus xinjiangensis</name>
    <dbReference type="NCBI Taxonomy" id="393090"/>
    <lineage>
        <taxon>Bacteria</taxon>
        <taxon>Bacillati</taxon>
        <taxon>Bacillota</taxon>
        <taxon>Bacilli</taxon>
        <taxon>Bacillales</taxon>
        <taxon>Bacillaceae</taxon>
        <taxon>Virgibacillus</taxon>
    </lineage>
</organism>
<feature type="compositionally biased region" description="Basic and acidic residues" evidence="1">
    <location>
        <begin position="121"/>
        <end position="141"/>
    </location>
</feature>
<dbReference type="InterPro" id="IPR025571">
    <property type="entry name" value="YqfQ"/>
</dbReference>